<evidence type="ECO:0000256" key="5">
    <source>
        <dbReference type="ARBA" id="ARBA00023008"/>
    </source>
</evidence>
<evidence type="ECO:0000256" key="7">
    <source>
        <dbReference type="SAM" id="SignalP"/>
    </source>
</evidence>
<dbReference type="InterPro" id="IPR001117">
    <property type="entry name" value="Cu-oxidase_2nd"/>
</dbReference>
<evidence type="ECO:0000259" key="8">
    <source>
        <dbReference type="Pfam" id="PF00394"/>
    </source>
</evidence>
<keyword evidence="3 7" id="KW-0732">Signal</keyword>
<evidence type="ECO:0000259" key="9">
    <source>
        <dbReference type="Pfam" id="PF07731"/>
    </source>
</evidence>
<dbReference type="Pfam" id="PF07731">
    <property type="entry name" value="Cu-oxidase_2"/>
    <property type="match status" value="1"/>
</dbReference>
<feature type="transmembrane region" description="Helical" evidence="6">
    <location>
        <begin position="549"/>
        <end position="569"/>
    </location>
</feature>
<dbReference type="PROSITE" id="PS00079">
    <property type="entry name" value="MULTICOPPER_OXIDASE1"/>
    <property type="match status" value="1"/>
</dbReference>
<dbReference type="GO" id="GO:0033215">
    <property type="term" value="P:reductive iron assimilation"/>
    <property type="evidence" value="ECO:0007669"/>
    <property type="project" value="TreeGrafter"/>
</dbReference>
<evidence type="ECO:0000259" key="10">
    <source>
        <dbReference type="Pfam" id="PF07732"/>
    </source>
</evidence>
<dbReference type="GO" id="GO:0004322">
    <property type="term" value="F:ferroxidase activity"/>
    <property type="evidence" value="ECO:0007669"/>
    <property type="project" value="TreeGrafter"/>
</dbReference>
<protein>
    <submittedName>
        <fullName evidence="11">Ferroxidase fet3</fullName>
    </submittedName>
</protein>
<dbReference type="Pfam" id="PF00394">
    <property type="entry name" value="Cu-oxidase"/>
    <property type="match status" value="1"/>
</dbReference>
<feature type="domain" description="Plastocyanin-like" evidence="10">
    <location>
        <begin position="36"/>
        <end position="147"/>
    </location>
</feature>
<dbReference type="InterPro" id="IPR045087">
    <property type="entry name" value="Cu-oxidase_fam"/>
</dbReference>
<dbReference type="Proteomes" id="UP001212152">
    <property type="component" value="Unassembled WGS sequence"/>
</dbReference>
<dbReference type="SUPFAM" id="SSF49503">
    <property type="entry name" value="Cupredoxins"/>
    <property type="match status" value="3"/>
</dbReference>
<keyword evidence="2" id="KW-0479">Metal-binding</keyword>
<keyword evidence="4" id="KW-0560">Oxidoreductase</keyword>
<evidence type="ECO:0000256" key="6">
    <source>
        <dbReference type="SAM" id="Phobius"/>
    </source>
</evidence>
<dbReference type="CDD" id="cd13877">
    <property type="entry name" value="CuRO_2_Fet3p_like"/>
    <property type="match status" value="1"/>
</dbReference>
<dbReference type="GO" id="GO:0005507">
    <property type="term" value="F:copper ion binding"/>
    <property type="evidence" value="ECO:0007669"/>
    <property type="project" value="InterPro"/>
</dbReference>
<keyword evidence="6" id="KW-1133">Transmembrane helix</keyword>
<evidence type="ECO:0000256" key="2">
    <source>
        <dbReference type="ARBA" id="ARBA00022723"/>
    </source>
</evidence>
<proteinExistence type="inferred from homology"/>
<evidence type="ECO:0000313" key="12">
    <source>
        <dbReference type="Proteomes" id="UP001212152"/>
    </source>
</evidence>
<comment type="caution">
    <text evidence="11">The sequence shown here is derived from an EMBL/GenBank/DDBJ whole genome shotgun (WGS) entry which is preliminary data.</text>
</comment>
<keyword evidence="12" id="KW-1185">Reference proteome</keyword>
<dbReference type="CDD" id="cd13899">
    <property type="entry name" value="CuRO_3_Fet3p"/>
    <property type="match status" value="1"/>
</dbReference>
<feature type="signal peptide" evidence="7">
    <location>
        <begin position="1"/>
        <end position="23"/>
    </location>
</feature>
<evidence type="ECO:0000313" key="11">
    <source>
        <dbReference type="EMBL" id="KAJ3176106.1"/>
    </source>
</evidence>
<evidence type="ECO:0000256" key="1">
    <source>
        <dbReference type="ARBA" id="ARBA00010609"/>
    </source>
</evidence>
<dbReference type="AlphaFoldDB" id="A0AAD5THY9"/>
<dbReference type="PROSITE" id="PS00080">
    <property type="entry name" value="MULTICOPPER_OXIDASE2"/>
    <property type="match status" value="1"/>
</dbReference>
<dbReference type="GO" id="GO:0033573">
    <property type="term" value="C:high-affinity iron permease complex"/>
    <property type="evidence" value="ECO:0007669"/>
    <property type="project" value="TreeGrafter"/>
</dbReference>
<organism evidence="11 12">
    <name type="scientific">Geranomyces variabilis</name>
    <dbReference type="NCBI Taxonomy" id="109894"/>
    <lineage>
        <taxon>Eukaryota</taxon>
        <taxon>Fungi</taxon>
        <taxon>Fungi incertae sedis</taxon>
        <taxon>Chytridiomycota</taxon>
        <taxon>Chytridiomycota incertae sedis</taxon>
        <taxon>Chytridiomycetes</taxon>
        <taxon>Spizellomycetales</taxon>
        <taxon>Powellomycetaceae</taxon>
        <taxon>Geranomyces</taxon>
    </lineage>
</organism>
<dbReference type="InterPro" id="IPR011707">
    <property type="entry name" value="Cu-oxidase-like_N"/>
</dbReference>
<dbReference type="PANTHER" id="PTHR11709:SF361">
    <property type="entry name" value="IRON TRANSPORT MULTICOPPER OXIDASE FET3"/>
    <property type="match status" value="1"/>
</dbReference>
<dbReference type="InterPro" id="IPR033138">
    <property type="entry name" value="Cu_oxidase_CS"/>
</dbReference>
<dbReference type="InterPro" id="IPR002355">
    <property type="entry name" value="Cu_oxidase_Cu_BS"/>
</dbReference>
<feature type="chain" id="PRO_5042270292" evidence="7">
    <location>
        <begin position="24"/>
        <end position="571"/>
    </location>
</feature>
<keyword evidence="6" id="KW-0812">Transmembrane</keyword>
<gene>
    <name evidence="11" type="primary">FET3_1</name>
    <name evidence="11" type="ORF">HDU87_005482</name>
</gene>
<dbReference type="Gene3D" id="2.60.40.420">
    <property type="entry name" value="Cupredoxins - blue copper proteins"/>
    <property type="match status" value="3"/>
</dbReference>
<dbReference type="InterPro" id="IPR008972">
    <property type="entry name" value="Cupredoxin"/>
</dbReference>
<dbReference type="GO" id="GO:0010106">
    <property type="term" value="P:cellular response to iron ion starvation"/>
    <property type="evidence" value="ECO:0007669"/>
    <property type="project" value="TreeGrafter"/>
</dbReference>
<comment type="similarity">
    <text evidence="1">Belongs to the multicopper oxidase family.</text>
</comment>
<evidence type="ECO:0000256" key="3">
    <source>
        <dbReference type="ARBA" id="ARBA00022729"/>
    </source>
</evidence>
<keyword evidence="6" id="KW-0472">Membrane</keyword>
<dbReference type="InterPro" id="IPR011706">
    <property type="entry name" value="Cu-oxidase_C"/>
</dbReference>
<evidence type="ECO:0000256" key="4">
    <source>
        <dbReference type="ARBA" id="ARBA00023002"/>
    </source>
</evidence>
<reference evidence="11" key="1">
    <citation type="submission" date="2020-05" db="EMBL/GenBank/DDBJ databases">
        <title>Phylogenomic resolution of chytrid fungi.</title>
        <authorList>
            <person name="Stajich J.E."/>
            <person name="Amses K."/>
            <person name="Simmons R."/>
            <person name="Seto K."/>
            <person name="Myers J."/>
            <person name="Bonds A."/>
            <person name="Quandt C.A."/>
            <person name="Barry K."/>
            <person name="Liu P."/>
            <person name="Grigoriev I."/>
            <person name="Longcore J.E."/>
            <person name="James T.Y."/>
        </authorList>
    </citation>
    <scope>NUCLEOTIDE SEQUENCE</scope>
    <source>
        <strain evidence="11">JEL0379</strain>
    </source>
</reference>
<dbReference type="EMBL" id="JADGJQ010000044">
    <property type="protein sequence ID" value="KAJ3176106.1"/>
    <property type="molecule type" value="Genomic_DNA"/>
</dbReference>
<dbReference type="Pfam" id="PF07732">
    <property type="entry name" value="Cu-oxidase_3"/>
    <property type="match status" value="1"/>
</dbReference>
<dbReference type="PANTHER" id="PTHR11709">
    <property type="entry name" value="MULTI-COPPER OXIDASE"/>
    <property type="match status" value="1"/>
</dbReference>
<feature type="domain" description="Plastocyanin-like" evidence="9">
    <location>
        <begin position="364"/>
        <end position="492"/>
    </location>
</feature>
<name>A0AAD5THY9_9FUNG</name>
<dbReference type="InterPro" id="IPR044130">
    <property type="entry name" value="CuRO_2_Fet3-like"/>
</dbReference>
<feature type="domain" description="Plastocyanin-like" evidence="8">
    <location>
        <begin position="155"/>
        <end position="279"/>
    </location>
</feature>
<accession>A0AAD5THY9</accession>
<keyword evidence="5" id="KW-0186">Copper</keyword>
<sequence length="571" mass="62325">MRLALAASAAAAVAIAATGSVGAATTYNLEATYVDNVNPSNTQARRVIGINGAWPPPLVVANYNDSLTVNVKNSLDVPTSMHSHGIFFKGQNYLDGAAGVTQCGIPPGESFTYQYVPQQWGTYWYHAHINGQYVDGFRGPLIIRPPTEVYKYDAEYIVVVGDWYHKEYPEIMRSYAGIHNPTGSEPPPDSVVVLIHDGTKYIDNMTFAPGKTYRLRLINMSAFTMYHISIGGHTMDVIEVDGEDTNRKTTGGFWLSVASRWSVLVTAKNTTDKNYQMDLGVDTSMFAIMPPTLQTNYTTPIIYNPASPLDATPAPWEELDDMTLEPHVVEPSTAADQSITLDVRLDMLDDGINHGMFNEVSYSKPKVPTIFTAVSTGGNASKVDIYGTRTNAHVLESNKMIQVIINNNDAGSHPFHLHGHRFQIVARNDSLYDPSNPPALLPNPVRRDIVQVPPLGSAVLQFRADNPGVWAFHCHIEWHMATGLFATFIEAPLEMQQSIKIPQVLYDQCNKLGTPSAGNAAGNLDVLDMTGEVDGPNVISGGWDRVGKIALAFTILAALLGLATVVWFGST</sequence>